<dbReference type="SUPFAM" id="SSF101941">
    <property type="entry name" value="NAC domain"/>
    <property type="match status" value="1"/>
</dbReference>
<dbReference type="InterPro" id="IPR003441">
    <property type="entry name" value="NAC-dom"/>
</dbReference>
<evidence type="ECO:0000256" key="4">
    <source>
        <dbReference type="ARBA" id="ARBA00023242"/>
    </source>
</evidence>
<evidence type="ECO:0000313" key="7">
    <source>
        <dbReference type="EMBL" id="AIA57521.1"/>
    </source>
</evidence>
<keyword evidence="1" id="KW-0805">Transcription regulation</keyword>
<gene>
    <name evidence="7" type="primary">NAC17</name>
</gene>
<dbReference type="GO" id="GO:0006355">
    <property type="term" value="P:regulation of DNA-templated transcription"/>
    <property type="evidence" value="ECO:0007669"/>
    <property type="project" value="InterPro"/>
</dbReference>
<dbReference type="Gene3D" id="2.170.150.80">
    <property type="entry name" value="NAC domain"/>
    <property type="match status" value="1"/>
</dbReference>
<dbReference type="PROSITE" id="PS51005">
    <property type="entry name" value="NAC"/>
    <property type="match status" value="1"/>
</dbReference>
<feature type="compositionally biased region" description="Polar residues" evidence="5">
    <location>
        <begin position="226"/>
        <end position="236"/>
    </location>
</feature>
<name>A0A060A1E7_BOENI</name>
<keyword evidence="2" id="KW-0238">DNA-binding</keyword>
<dbReference type="PANTHER" id="PTHR31744:SF4">
    <property type="entry name" value="NAC TRANSCRIPTION FACTOR"/>
    <property type="match status" value="1"/>
</dbReference>
<dbReference type="AlphaFoldDB" id="A0A060A1E7"/>
<protein>
    <submittedName>
        <fullName evidence="7">NAC domain-containing protein</fullName>
    </submittedName>
</protein>
<feature type="region of interest" description="Disordered" evidence="5">
    <location>
        <begin position="223"/>
        <end position="260"/>
    </location>
</feature>
<evidence type="ECO:0000256" key="5">
    <source>
        <dbReference type="SAM" id="MobiDB-lite"/>
    </source>
</evidence>
<dbReference type="GO" id="GO:0003677">
    <property type="term" value="F:DNA binding"/>
    <property type="evidence" value="ECO:0007669"/>
    <property type="project" value="UniProtKB-KW"/>
</dbReference>
<evidence type="ECO:0000256" key="1">
    <source>
        <dbReference type="ARBA" id="ARBA00023015"/>
    </source>
</evidence>
<evidence type="ECO:0000256" key="3">
    <source>
        <dbReference type="ARBA" id="ARBA00023163"/>
    </source>
</evidence>
<keyword evidence="3" id="KW-0804">Transcription</keyword>
<proteinExistence type="evidence at transcript level"/>
<dbReference type="InterPro" id="IPR036093">
    <property type="entry name" value="NAC_dom_sf"/>
</dbReference>
<evidence type="ECO:0000256" key="2">
    <source>
        <dbReference type="ARBA" id="ARBA00023125"/>
    </source>
</evidence>
<dbReference type="PANTHER" id="PTHR31744">
    <property type="entry name" value="PROTEIN CUP-SHAPED COTYLEDON 2-RELATED"/>
    <property type="match status" value="1"/>
</dbReference>
<keyword evidence="4" id="KW-0539">Nucleus</keyword>
<feature type="domain" description="NAC" evidence="6">
    <location>
        <begin position="19"/>
        <end position="166"/>
    </location>
</feature>
<accession>A0A060A1E7</accession>
<dbReference type="Pfam" id="PF02365">
    <property type="entry name" value="NAM"/>
    <property type="match status" value="1"/>
</dbReference>
<reference evidence="7" key="1">
    <citation type="submission" date="2013-11" db="EMBL/GenBank/DDBJ databases">
        <title>Identification, phylogenetic and expression analysis for 32 NAC transcription factors in ramie (Boehmeria nivea L. Gaud).</title>
        <authorList>
            <person name="Liu T."/>
        </authorList>
    </citation>
    <scope>NUCLEOTIDE SEQUENCE</scope>
</reference>
<feature type="compositionally biased region" description="Low complexity" evidence="5">
    <location>
        <begin position="245"/>
        <end position="258"/>
    </location>
</feature>
<evidence type="ECO:0000259" key="6">
    <source>
        <dbReference type="PROSITE" id="PS51005"/>
    </source>
</evidence>
<dbReference type="EMBL" id="KF874841">
    <property type="protein sequence ID" value="AIA57521.1"/>
    <property type="molecule type" value="mRNA"/>
</dbReference>
<sequence length="335" mass="38186">MSAQRNNKNMGLRDIGATLPPGFRFYPSDEELVCHYLYKKICNDHQVLKGTLVEIDLHTCEPWQLPDVAKLNASEWYFFSFRDRKYATGYRTNRATTSGYWKATGKDRTVIDPVTREVVGMRKTLVFYRNRAPNGVKTGWIMHEFRLETPHMPPKEDWVLCRVFHKGKGSENSTEVLSPQHNNTNLLDNINTSTTSSCVPNPLNLASDHHHHHQTMPNYGYHHDQMTSFNSSASTLDNNNDDNKYNNNSTTTPNGSNSLEHHINRLHYSSNYGKRLGTNKNLDGAAMGNPSSTGTDDYGFLWDMNFEGDGLENHGAPPNFDDMRFEINDSSMVFL</sequence>
<organism evidence="7">
    <name type="scientific">Boehmeria nivea</name>
    <name type="common">Chinese grass</name>
    <name type="synonym">Urtica nivea</name>
    <dbReference type="NCBI Taxonomy" id="83906"/>
    <lineage>
        <taxon>Eukaryota</taxon>
        <taxon>Viridiplantae</taxon>
        <taxon>Streptophyta</taxon>
        <taxon>Embryophyta</taxon>
        <taxon>Tracheophyta</taxon>
        <taxon>Spermatophyta</taxon>
        <taxon>Magnoliopsida</taxon>
        <taxon>eudicotyledons</taxon>
        <taxon>Gunneridae</taxon>
        <taxon>Pentapetalae</taxon>
        <taxon>rosids</taxon>
        <taxon>fabids</taxon>
        <taxon>Rosales</taxon>
        <taxon>Urticaceae</taxon>
        <taxon>Boehmeria</taxon>
    </lineage>
</organism>